<dbReference type="Pfam" id="PF05368">
    <property type="entry name" value="NmrA"/>
    <property type="match status" value="1"/>
</dbReference>
<accession>A0ABW8MQW2</accession>
<dbReference type="InterPro" id="IPR051604">
    <property type="entry name" value="Ergot_Alk_Oxidoreductase"/>
</dbReference>
<proteinExistence type="predicted"/>
<dbReference type="InterPro" id="IPR008030">
    <property type="entry name" value="NmrA-like"/>
</dbReference>
<evidence type="ECO:0000259" key="1">
    <source>
        <dbReference type="Pfam" id="PF05368"/>
    </source>
</evidence>
<dbReference type="RefSeq" id="WP_404611015.1">
    <property type="nucleotide sequence ID" value="NZ_JBIYDN010000023.1"/>
</dbReference>
<sequence>MFAVLGITGKVGGAVARSLLVAGQPVRAIVRSQEKGYGWAERGCEVCVADLDDQESLVTAFHASRGVFIMLPSNFDQADGFPETISMVKSIRHALEATRPQRVVCLSTIGAQATQSNLLSKLGIMERSLSVLPVPVTFLRAAWFMENAARDIQTAMTTGTIASFLQPLDKPVPMVSTEDIGQVAAELLQRDEAARRVVELEGPHRVTPAEVAIALSKLLARPVRAEAVPRQAWADLFRSQGASNPDPRIRMLDGFNEGWIEFDSGESAIRKGSITIDQALKRLMQRISQ</sequence>
<organism evidence="2 3">
    <name type="scientific">Caballeronia udeis</name>
    <dbReference type="NCBI Taxonomy" id="1232866"/>
    <lineage>
        <taxon>Bacteria</taxon>
        <taxon>Pseudomonadati</taxon>
        <taxon>Pseudomonadota</taxon>
        <taxon>Betaproteobacteria</taxon>
        <taxon>Burkholderiales</taxon>
        <taxon>Burkholderiaceae</taxon>
        <taxon>Caballeronia</taxon>
    </lineage>
</organism>
<reference evidence="2 3" key="1">
    <citation type="submission" date="2024-10" db="EMBL/GenBank/DDBJ databases">
        <authorList>
            <person name="Deangelis K."/>
            <person name="Huntemann M."/>
            <person name="Clum A."/>
            <person name="Wang J."/>
            <person name="Palaniappan K."/>
            <person name="Ritter S."/>
            <person name="Chen I.-M."/>
            <person name="Stamatis D."/>
            <person name="Reddy T."/>
            <person name="O'Malley R."/>
            <person name="Daum C."/>
            <person name="Ng V."/>
            <person name="Ivanova N."/>
            <person name="Kyrpides N."/>
            <person name="Woyke T."/>
        </authorList>
    </citation>
    <scope>NUCLEOTIDE SEQUENCE [LARGE SCALE GENOMIC DNA]</scope>
    <source>
        <strain evidence="2 3">GAS97</strain>
    </source>
</reference>
<protein>
    <submittedName>
        <fullName evidence="2">NAD(P)H dehydrogenase (Quinone)</fullName>
        <ecNumber evidence="2">1.6.5.2</ecNumber>
    </submittedName>
</protein>
<name>A0ABW8MQW2_9BURK</name>
<evidence type="ECO:0000313" key="2">
    <source>
        <dbReference type="EMBL" id="MFK4446079.1"/>
    </source>
</evidence>
<gene>
    <name evidence="2" type="ORF">ABH943_006111</name>
</gene>
<feature type="domain" description="NmrA-like" evidence="1">
    <location>
        <begin position="3"/>
        <end position="236"/>
    </location>
</feature>
<dbReference type="EC" id="1.6.5.2" evidence="2"/>
<dbReference type="PANTHER" id="PTHR43162">
    <property type="match status" value="1"/>
</dbReference>
<keyword evidence="2" id="KW-0560">Oxidoreductase</keyword>
<dbReference type="InterPro" id="IPR036291">
    <property type="entry name" value="NAD(P)-bd_dom_sf"/>
</dbReference>
<dbReference type="GO" id="GO:0003955">
    <property type="term" value="F:NAD(P)H dehydrogenase (quinone) activity"/>
    <property type="evidence" value="ECO:0007669"/>
    <property type="project" value="UniProtKB-EC"/>
</dbReference>
<comment type="caution">
    <text evidence="2">The sequence shown here is derived from an EMBL/GenBank/DDBJ whole genome shotgun (WGS) entry which is preliminary data.</text>
</comment>
<dbReference type="Gene3D" id="3.40.50.720">
    <property type="entry name" value="NAD(P)-binding Rossmann-like Domain"/>
    <property type="match status" value="1"/>
</dbReference>
<dbReference type="Gene3D" id="3.90.25.10">
    <property type="entry name" value="UDP-galactose 4-epimerase, domain 1"/>
    <property type="match status" value="1"/>
</dbReference>
<dbReference type="EMBL" id="JBIYDN010000023">
    <property type="protein sequence ID" value="MFK4446079.1"/>
    <property type="molecule type" value="Genomic_DNA"/>
</dbReference>
<dbReference type="SUPFAM" id="SSF51735">
    <property type="entry name" value="NAD(P)-binding Rossmann-fold domains"/>
    <property type="match status" value="1"/>
</dbReference>
<reference evidence="2 3" key="2">
    <citation type="submission" date="2024-11" db="EMBL/GenBank/DDBJ databases">
        <title>Using genomics to understand microbial adaptation to soil warming.</title>
        <authorList>
            <person name="Deangelis K.M. PhD."/>
        </authorList>
    </citation>
    <scope>NUCLEOTIDE SEQUENCE [LARGE SCALE GENOMIC DNA]</scope>
    <source>
        <strain evidence="2 3">GAS97</strain>
    </source>
</reference>
<evidence type="ECO:0000313" key="3">
    <source>
        <dbReference type="Proteomes" id="UP001620514"/>
    </source>
</evidence>
<dbReference type="Proteomes" id="UP001620514">
    <property type="component" value="Unassembled WGS sequence"/>
</dbReference>
<dbReference type="PANTHER" id="PTHR43162:SF1">
    <property type="entry name" value="PRESTALK A DIFFERENTIATION PROTEIN A"/>
    <property type="match status" value="1"/>
</dbReference>
<keyword evidence="3" id="KW-1185">Reference proteome</keyword>